<reference evidence="2" key="1">
    <citation type="submission" date="2015-12" db="EMBL/GenBank/DDBJ databases">
        <authorList>
            <person name="Shamseldin A."/>
            <person name="Moawad H."/>
            <person name="Abd El-Rahim W.M."/>
            <person name="Sadowsky M.J."/>
        </authorList>
    </citation>
    <scope>NUCLEOTIDE SEQUENCE [LARGE SCALE GENOMIC DNA]</scope>
    <source>
        <strain evidence="2">JAM AC0309</strain>
    </source>
</reference>
<dbReference type="InterPro" id="IPR005560">
    <property type="entry name" value="Csp_YhjQ"/>
</dbReference>
<name>A0A0U5BAZ1_9MICO</name>
<dbReference type="AlphaFoldDB" id="A0A0U5BAZ1"/>
<dbReference type="Gene3D" id="1.20.1270.360">
    <property type="match status" value="1"/>
</dbReference>
<dbReference type="Pfam" id="PF03860">
    <property type="entry name" value="Csp"/>
    <property type="match status" value="1"/>
</dbReference>
<dbReference type="EMBL" id="AP017315">
    <property type="protein sequence ID" value="BAU32912.1"/>
    <property type="molecule type" value="Genomic_DNA"/>
</dbReference>
<dbReference type="RefSeq" id="WP_231923920.1">
    <property type="nucleotide sequence ID" value="NZ_AP017315.1"/>
</dbReference>
<protein>
    <submittedName>
        <fullName evidence="1">Uncharacterized protein</fullName>
    </submittedName>
</protein>
<gene>
    <name evidence="1" type="ORF">MalAC0309_2067</name>
</gene>
<dbReference type="PANTHER" id="PTHR37310:SF1">
    <property type="entry name" value="CYTOPLASMIC PROTEIN"/>
    <property type="match status" value="1"/>
</dbReference>
<reference evidence="1 2" key="2">
    <citation type="submission" date="2016-01" db="EMBL/GenBank/DDBJ databases">
        <title>Microcella alkaliphila JAM AC0309 whole genome shotgun sequence.</title>
        <authorList>
            <person name="Kurata A."/>
            <person name="Hirose Y."/>
            <person name="Kishimoto N."/>
            <person name="Kobayashi T."/>
        </authorList>
    </citation>
    <scope>NUCLEOTIDE SEQUENCE [LARGE SCALE GENOMIC DNA]</scope>
    <source>
        <strain evidence="1 2">JAM AC0309</strain>
    </source>
</reference>
<sequence length="143" mass="15615">MTNNNGEGGLPMDMRMMMADSMVEGMDMEAMQNLVEAAAACEQACTMCVSSMMGMDGMETCSARCMNCADMSNTMMRMMMRPAGMEMDAMMAAMQACMMMAKACSAECSMHADMNDHCRMCARACDELVAACEDMMASMRQMS</sequence>
<dbReference type="Proteomes" id="UP000218965">
    <property type="component" value="Chromosome"/>
</dbReference>
<evidence type="ECO:0000313" key="2">
    <source>
        <dbReference type="Proteomes" id="UP000218965"/>
    </source>
</evidence>
<evidence type="ECO:0000313" key="1">
    <source>
        <dbReference type="EMBL" id="BAU32912.1"/>
    </source>
</evidence>
<accession>A0A0U5BAZ1</accession>
<dbReference type="PANTHER" id="PTHR37310">
    <property type="entry name" value="CYTOPLASMIC PROTEIN-RELATED"/>
    <property type="match status" value="1"/>
</dbReference>
<dbReference type="KEGG" id="malk:MalAC0309_2067"/>
<proteinExistence type="predicted"/>
<organism evidence="1 2">
    <name type="scientific">Microcella alkaliphila</name>
    <dbReference type="NCBI Taxonomy" id="279828"/>
    <lineage>
        <taxon>Bacteria</taxon>
        <taxon>Bacillati</taxon>
        <taxon>Actinomycetota</taxon>
        <taxon>Actinomycetes</taxon>
        <taxon>Micrococcales</taxon>
        <taxon>Microbacteriaceae</taxon>
        <taxon>Microcella</taxon>
    </lineage>
</organism>